<protein>
    <recommendedName>
        <fullName evidence="3">PAS domain-containing protein</fullName>
    </recommendedName>
</protein>
<organism evidence="1 2">
    <name type="scientific">Dunaliella salina</name>
    <name type="common">Green alga</name>
    <name type="synonym">Protococcus salinus</name>
    <dbReference type="NCBI Taxonomy" id="3046"/>
    <lineage>
        <taxon>Eukaryota</taxon>
        <taxon>Viridiplantae</taxon>
        <taxon>Chlorophyta</taxon>
        <taxon>core chlorophytes</taxon>
        <taxon>Chlorophyceae</taxon>
        <taxon>CS clade</taxon>
        <taxon>Chlamydomonadales</taxon>
        <taxon>Dunaliellaceae</taxon>
        <taxon>Dunaliella</taxon>
    </lineage>
</organism>
<sequence length="262" mass="29126">MLGRQPEEMVHLEMHDIMPQPFGLMHPKWMKDQEQRPTRPPPSSCRAGVVQTLLSANGAHVHARLKMSIREMGDNFSHIVKAEKVLPNEYLADRCLHVHVNELGQIVWASKTPKHVAREHCAPAYKGAACKGAGERDPPATAQSQVGQLEMDGEKSAEPLMSIKLWRPESVTCVAEVDENLSVVKCDPAASLLFGISHADIVQRPITNVLKLPKGSHAQQQQKRWPAVAQAYKPDDYLIPRSQLHETAAENVVLRCSSPQTR</sequence>
<evidence type="ECO:0000313" key="2">
    <source>
        <dbReference type="Proteomes" id="UP000815325"/>
    </source>
</evidence>
<dbReference type="Proteomes" id="UP000815325">
    <property type="component" value="Unassembled WGS sequence"/>
</dbReference>
<name>A0ABQ7H8J1_DUNSA</name>
<keyword evidence="2" id="KW-1185">Reference proteome</keyword>
<dbReference type="EMBL" id="MU069447">
    <property type="protein sequence ID" value="KAF5843180.1"/>
    <property type="molecule type" value="Genomic_DNA"/>
</dbReference>
<evidence type="ECO:0000313" key="1">
    <source>
        <dbReference type="EMBL" id="KAF5843180.1"/>
    </source>
</evidence>
<proteinExistence type="predicted"/>
<accession>A0ABQ7H8J1</accession>
<gene>
    <name evidence="1" type="ORF">DUNSADRAFT_1607</name>
</gene>
<comment type="caution">
    <text evidence="1">The sequence shown here is derived from an EMBL/GenBank/DDBJ whole genome shotgun (WGS) entry which is preliminary data.</text>
</comment>
<reference evidence="1" key="1">
    <citation type="submission" date="2017-08" db="EMBL/GenBank/DDBJ databases">
        <authorList>
            <person name="Polle J.E."/>
            <person name="Barry K."/>
            <person name="Cushman J."/>
            <person name="Schmutz J."/>
            <person name="Tran D."/>
            <person name="Hathwaick L.T."/>
            <person name="Yim W.C."/>
            <person name="Jenkins J."/>
            <person name="Mckie-Krisberg Z.M."/>
            <person name="Prochnik S."/>
            <person name="Lindquist E."/>
            <person name="Dockter R.B."/>
            <person name="Adam C."/>
            <person name="Molina H."/>
            <person name="Bunkerborg J."/>
            <person name="Jin E."/>
            <person name="Buchheim M."/>
            <person name="Magnuson J."/>
        </authorList>
    </citation>
    <scope>NUCLEOTIDE SEQUENCE</scope>
    <source>
        <strain evidence="1">CCAP 19/18</strain>
    </source>
</reference>
<evidence type="ECO:0008006" key="3">
    <source>
        <dbReference type="Google" id="ProtNLM"/>
    </source>
</evidence>